<protein>
    <recommendedName>
        <fullName evidence="1">AraC effector-binding domain-containing protein</fullName>
    </recommendedName>
</protein>
<evidence type="ECO:0000313" key="3">
    <source>
        <dbReference type="Proteomes" id="UP000006620"/>
    </source>
</evidence>
<dbReference type="Proteomes" id="UP000006620">
    <property type="component" value="Chromosome"/>
</dbReference>
<organism evidence="2 3">
    <name type="scientific">Paenibacillus mucilaginosus (strain KNP414)</name>
    <dbReference type="NCBI Taxonomy" id="1036673"/>
    <lineage>
        <taxon>Bacteria</taxon>
        <taxon>Bacillati</taxon>
        <taxon>Bacillota</taxon>
        <taxon>Bacilli</taxon>
        <taxon>Bacillales</taxon>
        <taxon>Paenibacillaceae</taxon>
        <taxon>Paenibacillus</taxon>
    </lineage>
</organism>
<dbReference type="SUPFAM" id="SSF55136">
    <property type="entry name" value="Probable bacterial effector-binding domain"/>
    <property type="match status" value="1"/>
</dbReference>
<reference evidence="2 3" key="2">
    <citation type="journal article" date="2013" name="Genome Announc.">
        <title>Genome Sequence of Growth-Improving Paenibacillus mucilaginosus Strain KNP414.</title>
        <authorList>
            <person name="Lu J.J."/>
            <person name="Wang J.F."/>
            <person name="Hu X.F."/>
        </authorList>
    </citation>
    <scope>NUCLEOTIDE SEQUENCE [LARGE SCALE GENOMIC DNA]</scope>
    <source>
        <strain evidence="2 3">KNP414</strain>
    </source>
</reference>
<dbReference type="AlphaFoldDB" id="F8F7F7"/>
<dbReference type="PATRIC" id="fig|1036673.3.peg.6966"/>
<dbReference type="EMBL" id="CP002869">
    <property type="protein sequence ID" value="AEI45966.1"/>
    <property type="molecule type" value="Genomic_DNA"/>
</dbReference>
<dbReference type="HOGENOM" id="CLU_1584871_0_0_9"/>
<name>F8F7F7_PAEMK</name>
<evidence type="ECO:0000313" key="2">
    <source>
        <dbReference type="EMBL" id="AEI45966.1"/>
    </source>
</evidence>
<dbReference type="InterPro" id="IPR011256">
    <property type="entry name" value="Reg_factor_effector_dom_sf"/>
</dbReference>
<reference evidence="3" key="1">
    <citation type="submission" date="2011-06" db="EMBL/GenBank/DDBJ databases">
        <title>Complete genome sequence of Paenibacillus mucilaginosus KNP414.</title>
        <authorList>
            <person name="Wang J."/>
            <person name="Hu S."/>
            <person name="Hu X."/>
            <person name="Zhang B."/>
            <person name="Dong D."/>
            <person name="Zhang S."/>
            <person name="Zhao K."/>
            <person name="Wu D."/>
        </authorList>
    </citation>
    <scope>NUCLEOTIDE SEQUENCE [LARGE SCALE GENOMIC DNA]</scope>
    <source>
        <strain evidence="3">KNP414</strain>
    </source>
</reference>
<dbReference type="Pfam" id="PF14526">
    <property type="entry name" value="Cass2"/>
    <property type="match status" value="1"/>
</dbReference>
<dbReference type="Gene3D" id="3.20.80.10">
    <property type="entry name" value="Regulatory factor, effector binding domain"/>
    <property type="match status" value="1"/>
</dbReference>
<dbReference type="SMART" id="SM00871">
    <property type="entry name" value="AraC_E_bind"/>
    <property type="match status" value="1"/>
</dbReference>
<gene>
    <name evidence="2" type="ordered locus">KNP414_07462</name>
</gene>
<accession>F8F7F7</accession>
<evidence type="ECO:0000259" key="1">
    <source>
        <dbReference type="SMART" id="SM00871"/>
    </source>
</evidence>
<dbReference type="InterPro" id="IPR029441">
    <property type="entry name" value="Cass2"/>
</dbReference>
<sequence length="168" mass="18956">MPSPVHPVSPELVTLPSFTIAGISFEANLKQISEEGLGRKAYETMLSRREELADLHSPYPHLVQVYPMKPGFNPHVDAFRQIIGFLVPEGTEPPEGMSVHTLPAGEYVKAAHRGPEAELGSTYDALYGEWMRKNSRCPDGFDFEVWDERYRPDREDNEIDVYIALAKP</sequence>
<feature type="domain" description="AraC effector-binding" evidence="1">
    <location>
        <begin position="8"/>
        <end position="166"/>
    </location>
</feature>
<dbReference type="KEGG" id="pms:KNP414_07462"/>
<dbReference type="RefSeq" id="WP_013921107.1">
    <property type="nucleotide sequence ID" value="NC_015690.1"/>
</dbReference>
<proteinExistence type="predicted"/>
<dbReference type="InterPro" id="IPR010499">
    <property type="entry name" value="AraC_E-bd"/>
</dbReference>